<accession>A0AAU0MKX7</accession>
<keyword evidence="3" id="KW-0804">Transcription</keyword>
<sequence>MRPPVESADPAKETRYLDIANSEDMAGVILAPSSVDGEISHLTDSGRPVVAVDRRTGLDIDAVMIDNRRLGAEVTARLQARGYHRIACIAGPSDLEATEGRALGWRDVVGPGDAARLLVHADYRVAGGALAMTELLARGERPDAVMTTNNLMGVGAVQVLAAHGLLAEIGVAVIGELPYPPAIARIVTQVRLPARHLGNTAASLLLDRINGDDQPPRTVELRGEVLEVDAGHVSSDVIDSSLSRM</sequence>
<dbReference type="InterPro" id="IPR028082">
    <property type="entry name" value="Peripla_BP_I"/>
</dbReference>
<organism evidence="5 6">
    <name type="scientific">Microbacterium limosum</name>
    <dbReference type="NCBI Taxonomy" id="3079935"/>
    <lineage>
        <taxon>Bacteria</taxon>
        <taxon>Bacillati</taxon>
        <taxon>Actinomycetota</taxon>
        <taxon>Actinomycetes</taxon>
        <taxon>Micrococcales</taxon>
        <taxon>Microbacteriaceae</taxon>
        <taxon>Microbacterium</taxon>
    </lineage>
</organism>
<evidence type="ECO:0000313" key="5">
    <source>
        <dbReference type="EMBL" id="WOQ70648.1"/>
    </source>
</evidence>
<dbReference type="Pfam" id="PF00532">
    <property type="entry name" value="Peripla_BP_1"/>
    <property type="match status" value="1"/>
</dbReference>
<dbReference type="Gene3D" id="3.40.50.2300">
    <property type="match status" value="2"/>
</dbReference>
<dbReference type="Proteomes" id="UP001329313">
    <property type="component" value="Chromosome"/>
</dbReference>
<keyword evidence="2" id="KW-0238">DNA-binding</keyword>
<protein>
    <submittedName>
        <fullName evidence="5">Substrate-binding domain-containing protein</fullName>
    </submittedName>
</protein>
<proteinExistence type="predicted"/>
<dbReference type="GO" id="GO:0000976">
    <property type="term" value="F:transcription cis-regulatory region binding"/>
    <property type="evidence" value="ECO:0007669"/>
    <property type="project" value="TreeGrafter"/>
</dbReference>
<dbReference type="EMBL" id="CP137080">
    <property type="protein sequence ID" value="WOQ70648.1"/>
    <property type="molecule type" value="Genomic_DNA"/>
</dbReference>
<evidence type="ECO:0000256" key="3">
    <source>
        <dbReference type="ARBA" id="ARBA00023163"/>
    </source>
</evidence>
<dbReference type="RefSeq" id="WP_330171719.1">
    <property type="nucleotide sequence ID" value="NZ_CP137080.1"/>
</dbReference>
<dbReference type="InterPro" id="IPR001761">
    <property type="entry name" value="Peripla_BP/Lac1_sug-bd_dom"/>
</dbReference>
<evidence type="ECO:0000259" key="4">
    <source>
        <dbReference type="Pfam" id="PF00532"/>
    </source>
</evidence>
<keyword evidence="6" id="KW-1185">Reference proteome</keyword>
<dbReference type="KEGG" id="mliy:RYJ27_05480"/>
<evidence type="ECO:0000256" key="2">
    <source>
        <dbReference type="ARBA" id="ARBA00023125"/>
    </source>
</evidence>
<dbReference type="SUPFAM" id="SSF53822">
    <property type="entry name" value="Periplasmic binding protein-like I"/>
    <property type="match status" value="1"/>
</dbReference>
<feature type="domain" description="Periplasmic binding protein/LacI sugar binding" evidence="4">
    <location>
        <begin position="13"/>
        <end position="219"/>
    </location>
</feature>
<name>A0AAU0MKX7_9MICO</name>
<dbReference type="CDD" id="cd06267">
    <property type="entry name" value="PBP1_LacI_sugar_binding-like"/>
    <property type="match status" value="1"/>
</dbReference>
<dbReference type="PANTHER" id="PTHR30146">
    <property type="entry name" value="LACI-RELATED TRANSCRIPTIONAL REPRESSOR"/>
    <property type="match status" value="1"/>
</dbReference>
<keyword evidence="1" id="KW-0805">Transcription regulation</keyword>
<dbReference type="PANTHER" id="PTHR30146:SF109">
    <property type="entry name" value="HTH-TYPE TRANSCRIPTIONAL REGULATOR GALS"/>
    <property type="match status" value="1"/>
</dbReference>
<dbReference type="AlphaFoldDB" id="A0AAU0MKX7"/>
<evidence type="ECO:0000313" key="6">
    <source>
        <dbReference type="Proteomes" id="UP001329313"/>
    </source>
</evidence>
<gene>
    <name evidence="5" type="ORF">RYJ27_05480</name>
</gene>
<reference evidence="5 6" key="1">
    <citation type="submission" date="2023-10" db="EMBL/GenBank/DDBJ databases">
        <title>Y20.</title>
        <authorList>
            <person name="Zhang G."/>
            <person name="Ding Y."/>
        </authorList>
    </citation>
    <scope>NUCLEOTIDE SEQUENCE [LARGE SCALE GENOMIC DNA]</scope>
    <source>
        <strain evidence="5 6">Y20</strain>
    </source>
</reference>
<evidence type="ECO:0000256" key="1">
    <source>
        <dbReference type="ARBA" id="ARBA00023015"/>
    </source>
</evidence>
<dbReference type="GO" id="GO:0003700">
    <property type="term" value="F:DNA-binding transcription factor activity"/>
    <property type="evidence" value="ECO:0007669"/>
    <property type="project" value="TreeGrafter"/>
</dbReference>